<evidence type="ECO:0000313" key="6">
    <source>
        <dbReference type="Proteomes" id="UP000657421"/>
    </source>
</evidence>
<gene>
    <name evidence="5" type="ORF">H8716_08950</name>
</gene>
<protein>
    <submittedName>
        <fullName evidence="5">Autoinducer 2 ABC transporter substrate-binding protein</fullName>
    </submittedName>
</protein>
<keyword evidence="3" id="KW-0732">Signal</keyword>
<dbReference type="RefSeq" id="WP_249308272.1">
    <property type="nucleotide sequence ID" value="NZ_JACRSZ010000008.1"/>
</dbReference>
<dbReference type="Gene3D" id="3.40.50.2300">
    <property type="match status" value="2"/>
</dbReference>
<evidence type="ECO:0000256" key="1">
    <source>
        <dbReference type="ARBA" id="ARBA00004196"/>
    </source>
</evidence>
<sequence length="332" mass="35890">MKKRMALILAAAMAVSMAVPAVAADKDAEYTIALCAKTEGIAWFDDMRTGVDEFNADHEDVYSYEINPEGSDAAKQNAMLEDLIAQGVDAICCVPVDAQAVAETLQKARDKGIVVVTHEASDILDYVDYDLEAFDNDYFGTLYGQYLAEAMGGEGQYYAAVGGLGMTTHMQWFNSMVDYLKENYPDMELVNPDGIPGEDDNNEQTAYDLAVQAIAAYPDLKGLVDCAASSNGMALALEEQGRTDIKLVGLATPSQGGAYIKDGTQYRGLCWRPADAGYTACEIAYNILKGEEITSESSFTKEGYETVTVDGNLVIGNAPLVFDADNVDDYPF</sequence>
<organism evidence="5 6">
    <name type="scientific">Jingyaoa shaoxingensis</name>
    <dbReference type="NCBI Taxonomy" id="2763671"/>
    <lineage>
        <taxon>Bacteria</taxon>
        <taxon>Bacillati</taxon>
        <taxon>Bacillota</taxon>
        <taxon>Clostridia</taxon>
        <taxon>Lachnospirales</taxon>
        <taxon>Lachnospiraceae</taxon>
        <taxon>Jingyaoa</taxon>
    </lineage>
</organism>
<feature type="domain" description="Periplasmic binding protein" evidence="4">
    <location>
        <begin position="32"/>
        <end position="292"/>
    </location>
</feature>
<dbReference type="Pfam" id="PF13407">
    <property type="entry name" value="Peripla_BP_4"/>
    <property type="match status" value="1"/>
</dbReference>
<dbReference type="Proteomes" id="UP000657421">
    <property type="component" value="Unassembled WGS sequence"/>
</dbReference>
<comment type="caution">
    <text evidence="5">The sequence shown here is derived from an EMBL/GenBank/DDBJ whole genome shotgun (WGS) entry which is preliminary data.</text>
</comment>
<dbReference type="CDD" id="cd20001">
    <property type="entry name" value="PBP1_LsrB_Quorum_Sensing-like"/>
    <property type="match status" value="1"/>
</dbReference>
<accession>A0ABR7NA44</accession>
<feature type="chain" id="PRO_5045203301" evidence="3">
    <location>
        <begin position="24"/>
        <end position="332"/>
    </location>
</feature>
<dbReference type="SUPFAM" id="SSF53822">
    <property type="entry name" value="Periplasmic binding protein-like I"/>
    <property type="match status" value="1"/>
</dbReference>
<dbReference type="InterPro" id="IPR025997">
    <property type="entry name" value="SBP_2_dom"/>
</dbReference>
<dbReference type="PANTHER" id="PTHR30036">
    <property type="entry name" value="D-XYLOSE-BINDING PERIPLASMIC PROTEIN"/>
    <property type="match status" value="1"/>
</dbReference>
<dbReference type="EMBL" id="JACRSZ010000008">
    <property type="protein sequence ID" value="MBC8573209.1"/>
    <property type="molecule type" value="Genomic_DNA"/>
</dbReference>
<reference evidence="5 6" key="1">
    <citation type="submission" date="2020-08" db="EMBL/GenBank/DDBJ databases">
        <title>Genome public.</title>
        <authorList>
            <person name="Liu C."/>
            <person name="Sun Q."/>
        </authorList>
    </citation>
    <scope>NUCLEOTIDE SEQUENCE [LARGE SCALE GENOMIC DNA]</scope>
    <source>
        <strain evidence="5 6">NSJ-46</strain>
    </source>
</reference>
<comment type="subcellular location">
    <subcellularLocation>
        <location evidence="1">Cell envelope</location>
    </subcellularLocation>
</comment>
<name>A0ABR7NA44_9FIRM</name>
<dbReference type="PANTHER" id="PTHR30036:SF7">
    <property type="entry name" value="ABC TRANSPORTER PERIPLASMIC-BINDING PROTEIN YPHF"/>
    <property type="match status" value="1"/>
</dbReference>
<comment type="similarity">
    <text evidence="2">Belongs to the bacterial solute-binding protein 2 family.</text>
</comment>
<evidence type="ECO:0000256" key="3">
    <source>
        <dbReference type="SAM" id="SignalP"/>
    </source>
</evidence>
<keyword evidence="6" id="KW-1185">Reference proteome</keyword>
<evidence type="ECO:0000313" key="5">
    <source>
        <dbReference type="EMBL" id="MBC8573209.1"/>
    </source>
</evidence>
<proteinExistence type="inferred from homology"/>
<feature type="signal peptide" evidence="3">
    <location>
        <begin position="1"/>
        <end position="23"/>
    </location>
</feature>
<dbReference type="InterPro" id="IPR028082">
    <property type="entry name" value="Peripla_BP_I"/>
</dbReference>
<dbReference type="InterPro" id="IPR050555">
    <property type="entry name" value="Bact_Solute-Bind_Prot2"/>
</dbReference>
<evidence type="ECO:0000256" key="2">
    <source>
        <dbReference type="ARBA" id="ARBA00007639"/>
    </source>
</evidence>
<evidence type="ECO:0000259" key="4">
    <source>
        <dbReference type="Pfam" id="PF13407"/>
    </source>
</evidence>